<reference evidence="3" key="1">
    <citation type="journal article" date="2019" name="Int. J. Syst. Evol. Microbiol.">
        <title>The Global Catalogue of Microorganisms (GCM) 10K type strain sequencing project: providing services to taxonomists for standard genome sequencing and annotation.</title>
        <authorList>
            <consortium name="The Broad Institute Genomics Platform"/>
            <consortium name="The Broad Institute Genome Sequencing Center for Infectious Disease"/>
            <person name="Wu L."/>
            <person name="Ma J."/>
        </authorList>
    </citation>
    <scope>NUCLEOTIDE SEQUENCE [LARGE SCALE GENOMIC DNA]</scope>
    <source>
        <strain evidence="3">KCTC 52644</strain>
    </source>
</reference>
<dbReference type="EMBL" id="JBHUOL010000019">
    <property type="protein sequence ID" value="MFD2909674.1"/>
    <property type="molecule type" value="Genomic_DNA"/>
</dbReference>
<dbReference type="InterPro" id="IPR008490">
    <property type="entry name" value="Transposase_InsH_N"/>
</dbReference>
<keyword evidence="3" id="KW-1185">Reference proteome</keyword>
<name>A0ABW5Z9Y3_9FLAO</name>
<protein>
    <submittedName>
        <fullName evidence="2">Transposase</fullName>
    </submittedName>
</protein>
<organism evidence="2 3">
    <name type="scientific">Flavobacterium ardleyense</name>
    <dbReference type="NCBI Taxonomy" id="2038737"/>
    <lineage>
        <taxon>Bacteria</taxon>
        <taxon>Pseudomonadati</taxon>
        <taxon>Bacteroidota</taxon>
        <taxon>Flavobacteriia</taxon>
        <taxon>Flavobacteriales</taxon>
        <taxon>Flavobacteriaceae</taxon>
        <taxon>Flavobacterium</taxon>
    </lineage>
</organism>
<proteinExistence type="predicted"/>
<dbReference type="Proteomes" id="UP001597549">
    <property type="component" value="Unassembled WGS sequence"/>
</dbReference>
<sequence>MGFLVQTIKSECRPSFYTKIFLKLYLYGLRSSKKLPKECVRNIELQWLLCAIFPKYHSISDFRKKNKEKK</sequence>
<gene>
    <name evidence="2" type="ORF">ACFSX9_13130</name>
</gene>
<evidence type="ECO:0000313" key="3">
    <source>
        <dbReference type="Proteomes" id="UP001597549"/>
    </source>
</evidence>
<dbReference type="RefSeq" id="WP_379808416.1">
    <property type="nucleotide sequence ID" value="NZ_JBHUOL010000019.1"/>
</dbReference>
<accession>A0ABW5Z9Y3</accession>
<feature type="domain" description="Transposase InsH N-terminal" evidence="1">
    <location>
        <begin position="13"/>
        <end position="65"/>
    </location>
</feature>
<evidence type="ECO:0000313" key="2">
    <source>
        <dbReference type="EMBL" id="MFD2909674.1"/>
    </source>
</evidence>
<dbReference type="Pfam" id="PF05598">
    <property type="entry name" value="DUF772"/>
    <property type="match status" value="1"/>
</dbReference>
<evidence type="ECO:0000259" key="1">
    <source>
        <dbReference type="Pfam" id="PF05598"/>
    </source>
</evidence>
<comment type="caution">
    <text evidence="2">The sequence shown here is derived from an EMBL/GenBank/DDBJ whole genome shotgun (WGS) entry which is preliminary data.</text>
</comment>